<gene>
    <name evidence="2" type="ORF">AVDCRST_MAG36-2428</name>
</gene>
<sequence>VLRDLHPPAGRQGAADPPREVPGPAGGRVDGDEGPGALPLRLAQGRDRPDHRTAPGGAGLQQGDARLHPDVLVGLLRRGPRQAGADHHPAQAAGLGLAGQGGRRHRRDDATGDLGRGGLGRLQRGAGRGLRRALRGGLPRHL</sequence>
<accession>A0A6J4MFP4</accession>
<dbReference type="GO" id="GO:0051301">
    <property type="term" value="P:cell division"/>
    <property type="evidence" value="ECO:0007669"/>
    <property type="project" value="UniProtKB-KW"/>
</dbReference>
<reference evidence="2" key="1">
    <citation type="submission" date="2020-02" db="EMBL/GenBank/DDBJ databases">
        <authorList>
            <person name="Meier V. D."/>
        </authorList>
    </citation>
    <scope>NUCLEOTIDE SEQUENCE</scope>
    <source>
        <strain evidence="2">AVDCRST_MAG36</strain>
    </source>
</reference>
<dbReference type="AlphaFoldDB" id="A0A6J4MFP4"/>
<feature type="region of interest" description="Disordered" evidence="1">
    <location>
        <begin position="1"/>
        <end position="66"/>
    </location>
</feature>
<feature type="compositionally biased region" description="Basic residues" evidence="1">
    <location>
        <begin position="129"/>
        <end position="142"/>
    </location>
</feature>
<feature type="compositionally biased region" description="Basic and acidic residues" evidence="1">
    <location>
        <begin position="44"/>
        <end position="53"/>
    </location>
</feature>
<protein>
    <submittedName>
        <fullName evidence="2">Cell division protein MraZ</fullName>
    </submittedName>
</protein>
<feature type="non-terminal residue" evidence="2">
    <location>
        <position position="142"/>
    </location>
</feature>
<feature type="region of interest" description="Disordered" evidence="1">
    <location>
        <begin position="78"/>
        <end position="142"/>
    </location>
</feature>
<evidence type="ECO:0000313" key="2">
    <source>
        <dbReference type="EMBL" id="CAA9358115.1"/>
    </source>
</evidence>
<evidence type="ECO:0000256" key="1">
    <source>
        <dbReference type="SAM" id="MobiDB-lite"/>
    </source>
</evidence>
<organism evidence="2">
    <name type="scientific">uncultured Nocardioidaceae bacterium</name>
    <dbReference type="NCBI Taxonomy" id="253824"/>
    <lineage>
        <taxon>Bacteria</taxon>
        <taxon>Bacillati</taxon>
        <taxon>Actinomycetota</taxon>
        <taxon>Actinomycetes</taxon>
        <taxon>Propionibacteriales</taxon>
        <taxon>Nocardioidaceae</taxon>
        <taxon>environmental samples</taxon>
    </lineage>
</organism>
<proteinExistence type="predicted"/>
<feature type="non-terminal residue" evidence="2">
    <location>
        <position position="1"/>
    </location>
</feature>
<keyword evidence="2" id="KW-0131">Cell cycle</keyword>
<dbReference type="EMBL" id="CADCUH010000159">
    <property type="protein sequence ID" value="CAA9358115.1"/>
    <property type="molecule type" value="Genomic_DNA"/>
</dbReference>
<name>A0A6J4MFP4_9ACTN</name>
<keyword evidence="2" id="KW-0132">Cell division</keyword>